<evidence type="ECO:0000313" key="3">
    <source>
        <dbReference type="EMBL" id="RZO20757.1"/>
    </source>
</evidence>
<dbReference type="InterPro" id="IPR025263">
    <property type="entry name" value="YhdP_central"/>
</dbReference>
<reference evidence="3 4" key="1">
    <citation type="submission" date="2019-02" db="EMBL/GenBank/DDBJ databases">
        <title>Prokaryotic population dynamics and viral predation in marine succession experiment using metagenomics: the confinement effect.</title>
        <authorList>
            <person name="Haro-Moreno J.M."/>
            <person name="Rodriguez-Valera F."/>
            <person name="Lopez-Perez M."/>
        </authorList>
    </citation>
    <scope>NUCLEOTIDE SEQUENCE [LARGE SCALE GENOMIC DNA]</scope>
    <source>
        <strain evidence="3">MED-G170</strain>
    </source>
</reference>
<proteinExistence type="predicted"/>
<dbReference type="PANTHER" id="PTHR38690">
    <property type="entry name" value="PROTEASE-RELATED"/>
    <property type="match status" value="1"/>
</dbReference>
<organism evidence="3 4">
    <name type="scientific">SAR92 clade bacterium</name>
    <dbReference type="NCBI Taxonomy" id="2315479"/>
    <lineage>
        <taxon>Bacteria</taxon>
        <taxon>Pseudomonadati</taxon>
        <taxon>Pseudomonadota</taxon>
        <taxon>Gammaproteobacteria</taxon>
        <taxon>Cellvibrionales</taxon>
        <taxon>Porticoccaceae</taxon>
        <taxon>SAR92 clade</taxon>
    </lineage>
</organism>
<evidence type="ECO:0000256" key="1">
    <source>
        <dbReference type="SAM" id="Phobius"/>
    </source>
</evidence>
<evidence type="ECO:0000313" key="4">
    <source>
        <dbReference type="Proteomes" id="UP000315889"/>
    </source>
</evidence>
<dbReference type="Pfam" id="PF13116">
    <property type="entry name" value="YhdP"/>
    <property type="match status" value="1"/>
</dbReference>
<accession>A0A520MHV6</accession>
<keyword evidence="1" id="KW-0472">Membrane</keyword>
<keyword evidence="1" id="KW-0812">Transmembrane</keyword>
<dbReference type="InterPro" id="IPR011836">
    <property type="entry name" value="YhdP"/>
</dbReference>
<name>A0A520MHV6_9GAMM</name>
<feature type="transmembrane region" description="Helical" evidence="1">
    <location>
        <begin position="12"/>
        <end position="33"/>
    </location>
</feature>
<dbReference type="EMBL" id="SHBP01000003">
    <property type="protein sequence ID" value="RZO20757.1"/>
    <property type="molecule type" value="Genomic_DNA"/>
</dbReference>
<keyword evidence="1" id="KW-1133">Transmembrane helix</keyword>
<comment type="caution">
    <text evidence="3">The sequence shown here is derived from an EMBL/GenBank/DDBJ whole genome shotgun (WGS) entry which is preliminary data.</text>
</comment>
<feature type="domain" description="YhdP central" evidence="2">
    <location>
        <begin position="11"/>
        <end position="1281"/>
    </location>
</feature>
<evidence type="ECO:0000259" key="2">
    <source>
        <dbReference type="Pfam" id="PF13116"/>
    </source>
</evidence>
<dbReference type="PANTHER" id="PTHR38690:SF1">
    <property type="entry name" value="PROTEASE"/>
    <property type="match status" value="1"/>
</dbReference>
<dbReference type="Proteomes" id="UP000315889">
    <property type="component" value="Unassembled WGS sequence"/>
</dbReference>
<protein>
    <recommendedName>
        <fullName evidence="2">YhdP central domain-containing protein</fullName>
    </recommendedName>
</protein>
<sequence length="1312" mass="144331">MTDKLLITMASWARWLLVTGVSLIVGVVILVLVGRQTISQVDSLRPDIEELLSDNIGVEVSLGQLSGEWPRLVPILEVASVTIIDTDQSPSLVLDKIRAELDLFRSLRHTNAVWRELVIDDLSITMVEDSVGRWNLKGFTGGSETDLGELLKPFMHSRLIHLENIHIDLQSFSGESTSIKGASVKVENDDEFHRSEMSVYFSDQDVPALFVLEGYGDPSDLDSYNAEGYLKIQNFDISAPLVELGKSLMPGSFSELKQFKAGANSEIWFDISQDGRIDIEGTMSVSEVSLDWLADVPPITNMSSDIIGWYIPGSSWGFRFQSLDFDWSDTQIEPLDVVFSERLGPQWEDFDVSINHLNLDLLSDLLEKADVLTDSILTTVDKLRPRGELSILTFGRNKAGYFASANLENINVSPYKGAPGIKGVNGYLEIEGTKALFHIEDNDGFQLFFPKVYKDYLPIQKAVGTVYAQFNGPDENLIIRSSNITAQLEAGNANFLFSVERNKTKNTSIPEVALIIGGADINAAYFNEYLPYKLSPSLLKWLGASNLKGNVREFGLLQRAGSGVDGAVMKTTQLMFDIETAALDYHPQWLGLRDFDAIVLVDDRFTQGEVSRGTIGGANISNTSLELGSYPLGHPKSNLLTINGELDSSVSKAIGILANSSLVNNLGPLPSWEYEGKVEAQLALQVPLRQSEGASSAGTYNISSTLIDAQLSIPNTPVSLTQMNGVLNFSNERGLYSDSITGQLWNQNLSASLAKRSGMQRIFINTIVEPASLNQLVNFPWTRVVTGNIPIEGELTINGGVGVAQESLSLGSDNLSPVTLLIKSQLESNEIILPWPLGKSAREKRDLALKLHFDSGLTRIEGTMGDKLVADLRFVESIFKRGVASFDRTASIPSDNEMLIAVYLPTVDLDSWRPVATLFGEQSSKTQPSWYPVFDMNFDFLELGALELKQIKSETKFFDGQIDLQFFTNLGDGKLLIDDTLGDVPKLTLTRLNMSKDFLAEKVSDQLLDPRTFPASDIVLESVVVDEKLWGNISFQLRPNSEGAAFKNIQGDIFGLKPGELAEEGEALFFWGFDDKQYSSRLTGPVGINNIGDFFEGLEIPTPVDSQSGKLVLDLEWLDQPWNFSKQNIAGNFYVELNQGSFYTSPGGASAALKLISLFNFANWLRRLQLDFSDVVGENLAYNNLQGKVEFDGGSARLFDPLRMEMPSGRMSMAGDFNLLNETADAKLVATLPVATNLPWVVALLGGIPAAAGVYVTSKIVEKQVDRLSSISYTLNGPWDDIEVSVDKIFAAQLDDKPVDTQVPEQSSSDKE</sequence>
<gene>
    <name evidence="3" type="ORF">EVB03_03350</name>
</gene>